<gene>
    <name evidence="2" type="ORF">FUAX_07890</name>
</gene>
<accession>A0AAU9CN72</accession>
<feature type="chain" id="PRO_5043392480" description="6-bladed beta-propeller" evidence="1">
    <location>
        <begin position="21"/>
        <end position="382"/>
    </location>
</feature>
<proteinExistence type="predicted"/>
<keyword evidence="3" id="KW-1185">Reference proteome</keyword>
<dbReference type="RefSeq" id="WP_338393623.1">
    <property type="nucleotide sequence ID" value="NZ_AP025314.1"/>
</dbReference>
<evidence type="ECO:0008006" key="4">
    <source>
        <dbReference type="Google" id="ProtNLM"/>
    </source>
</evidence>
<dbReference type="AlphaFoldDB" id="A0AAU9CN72"/>
<evidence type="ECO:0000313" key="2">
    <source>
        <dbReference type="EMBL" id="BDD08357.1"/>
    </source>
</evidence>
<evidence type="ECO:0000313" key="3">
    <source>
        <dbReference type="Proteomes" id="UP001348817"/>
    </source>
</evidence>
<reference evidence="2 3" key="1">
    <citation type="submission" date="2021-12" db="EMBL/GenBank/DDBJ databases">
        <title>Genome sequencing of bacteria with rrn-lacking chromosome and rrn-plasmid.</title>
        <authorList>
            <person name="Anda M."/>
            <person name="Iwasaki W."/>
        </authorList>
    </citation>
    <scope>NUCLEOTIDE SEQUENCE [LARGE SCALE GENOMIC DNA]</scope>
    <source>
        <strain evidence="2 3">DSM 100852</strain>
    </source>
</reference>
<feature type="signal peptide" evidence="1">
    <location>
        <begin position="1"/>
        <end position="20"/>
    </location>
</feature>
<dbReference type="EMBL" id="AP025314">
    <property type="protein sequence ID" value="BDD08357.1"/>
    <property type="molecule type" value="Genomic_DNA"/>
</dbReference>
<organism evidence="2 3">
    <name type="scientific">Fulvitalea axinellae</name>
    <dbReference type="NCBI Taxonomy" id="1182444"/>
    <lineage>
        <taxon>Bacteria</taxon>
        <taxon>Pseudomonadati</taxon>
        <taxon>Bacteroidota</taxon>
        <taxon>Cytophagia</taxon>
        <taxon>Cytophagales</taxon>
        <taxon>Persicobacteraceae</taxon>
        <taxon>Fulvitalea</taxon>
    </lineage>
</organism>
<dbReference type="KEGG" id="fax:FUAX_07890"/>
<sequence length="382" mass="43989">MKNICAVIILIVLAFSCKNASDGSKEAPIVTIRIDSEAKAKPAKLSDIVDSVRVIKLETTERSNIKAHRPVHIGSDRIIMADRKEVLIFDQNGRFVANINKRGKGPLEYTQIGDIYAEMDERLIYIFNHRKALVFGMDGSFKESIAVEDSVDQVPIYFRKLNPDTWVSAVFQSYNDSVPLVHLNTYNKDFHWKSSFDTRVRDAVGKKGAWSIHSYAYKSPLFYREGKTYTHEPYTDTVFQVTESRQIPFLAIDYAQPRKELAASFHREARPRNADRISPGDYRLSKHYVYCDFRKKKEGYRTVFDIETGQPIFHTNLNTMSHGFENDFFANVASVFWPKYIQENLLISTVLPVTMSEEQRQVYGVEEDDNAVLFVAYEKQSE</sequence>
<name>A0AAU9CN72_9BACT</name>
<dbReference type="Proteomes" id="UP001348817">
    <property type="component" value="Chromosome"/>
</dbReference>
<dbReference type="PROSITE" id="PS51257">
    <property type="entry name" value="PROKAR_LIPOPROTEIN"/>
    <property type="match status" value="1"/>
</dbReference>
<dbReference type="Pfam" id="PF17170">
    <property type="entry name" value="DUF5128"/>
    <property type="match status" value="1"/>
</dbReference>
<evidence type="ECO:0000256" key="1">
    <source>
        <dbReference type="SAM" id="SignalP"/>
    </source>
</evidence>
<keyword evidence="1" id="KW-0732">Signal</keyword>
<protein>
    <recommendedName>
        <fullName evidence="4">6-bladed beta-propeller</fullName>
    </recommendedName>
</protein>